<feature type="transmembrane region" description="Helical" evidence="1">
    <location>
        <begin position="21"/>
        <end position="47"/>
    </location>
</feature>
<evidence type="ECO:0000313" key="3">
    <source>
        <dbReference type="Proteomes" id="UP001299970"/>
    </source>
</evidence>
<evidence type="ECO:0000313" key="2">
    <source>
        <dbReference type="EMBL" id="MCH6165179.1"/>
    </source>
</evidence>
<keyword evidence="3" id="KW-1185">Reference proteome</keyword>
<evidence type="ECO:0000256" key="1">
    <source>
        <dbReference type="SAM" id="Phobius"/>
    </source>
</evidence>
<keyword evidence="1" id="KW-1133">Transmembrane helix</keyword>
<dbReference type="RefSeq" id="WP_241035211.1">
    <property type="nucleotide sequence ID" value="NZ_BAAAJF010000018.1"/>
</dbReference>
<name>A0ABS9T9G2_9PSEU</name>
<protein>
    <submittedName>
        <fullName evidence="2">Uncharacterized protein</fullName>
    </submittedName>
</protein>
<sequence>MLDVQVVRDDPRRCDNVRVSLLSFAMHWGILIAPIAYPAYVLMAAVFSVCGVPRGEITECALKQADRQRFANLVRAARWLPAVAPEPPDGSSGHPGEIMRER</sequence>
<dbReference type="EMBL" id="JAKXMK010000004">
    <property type="protein sequence ID" value="MCH6165179.1"/>
    <property type="molecule type" value="Genomic_DNA"/>
</dbReference>
<keyword evidence="1" id="KW-0812">Transmembrane</keyword>
<comment type="caution">
    <text evidence="2">The sequence shown here is derived from an EMBL/GenBank/DDBJ whole genome shotgun (WGS) entry which is preliminary data.</text>
</comment>
<proteinExistence type="predicted"/>
<organism evidence="2 3">
    <name type="scientific">Pseudonocardia alaniniphila</name>
    <dbReference type="NCBI Taxonomy" id="75291"/>
    <lineage>
        <taxon>Bacteria</taxon>
        <taxon>Bacillati</taxon>
        <taxon>Actinomycetota</taxon>
        <taxon>Actinomycetes</taxon>
        <taxon>Pseudonocardiales</taxon>
        <taxon>Pseudonocardiaceae</taxon>
        <taxon>Pseudonocardia</taxon>
    </lineage>
</organism>
<gene>
    <name evidence="2" type="ORF">MMF94_05745</name>
</gene>
<dbReference type="Proteomes" id="UP001299970">
    <property type="component" value="Unassembled WGS sequence"/>
</dbReference>
<accession>A0ABS9T9G2</accession>
<reference evidence="2 3" key="1">
    <citation type="submission" date="2022-03" db="EMBL/GenBank/DDBJ databases">
        <title>Pseudonocardia alaer sp. nov., a novel actinomycete isolated from reed forest soil.</title>
        <authorList>
            <person name="Wang L."/>
        </authorList>
    </citation>
    <scope>NUCLEOTIDE SEQUENCE [LARGE SCALE GENOMIC DNA]</scope>
    <source>
        <strain evidence="2 3">Y-16303</strain>
    </source>
</reference>
<keyword evidence="1" id="KW-0472">Membrane</keyword>